<dbReference type="InterPro" id="IPR024278">
    <property type="entry name" value="DUF3823_N"/>
</dbReference>
<evidence type="ECO:0000313" key="4">
    <source>
        <dbReference type="Proteomes" id="UP000292855"/>
    </source>
</evidence>
<accession>A0A4Q6XRH1</accession>
<dbReference type="Gene3D" id="2.60.40.2060">
    <property type="match status" value="1"/>
</dbReference>
<feature type="domain" description="DUF3823" evidence="2">
    <location>
        <begin position="31"/>
        <end position="118"/>
    </location>
</feature>
<gene>
    <name evidence="3" type="ORF">EWE74_16000</name>
</gene>
<dbReference type="Pfam" id="PF12866">
    <property type="entry name" value="DUF3823"/>
    <property type="match status" value="1"/>
</dbReference>
<keyword evidence="1" id="KW-0732">Signal</keyword>
<organism evidence="3 4">
    <name type="scientific">Sphingobacterium corticibacterium</name>
    <dbReference type="NCBI Taxonomy" id="2484746"/>
    <lineage>
        <taxon>Bacteria</taxon>
        <taxon>Pseudomonadati</taxon>
        <taxon>Bacteroidota</taxon>
        <taxon>Sphingobacteriia</taxon>
        <taxon>Sphingobacteriales</taxon>
        <taxon>Sphingobacteriaceae</taxon>
        <taxon>Sphingobacterium</taxon>
    </lineage>
</organism>
<dbReference type="Gene3D" id="2.60.40.1120">
    <property type="entry name" value="Carboxypeptidase-like, regulatory domain"/>
    <property type="match status" value="1"/>
</dbReference>
<dbReference type="EMBL" id="SGIT01000003">
    <property type="protein sequence ID" value="RZF58826.1"/>
    <property type="molecule type" value="Genomic_DNA"/>
</dbReference>
<feature type="chain" id="PRO_5020852987" evidence="1">
    <location>
        <begin position="22"/>
        <end position="250"/>
    </location>
</feature>
<sequence length="250" mass="28516">MKALKLLTNICLLLFMTTGCEQDNFPAPQETFKGKFVDKNSGKPFQTAIGNTGIRIRMMEYSWDDNPQPYDFNCKMDGSFYNDKIFSGSYGVRPSGAFVPLEEERLEIKGVVERVYEVVPILQVEWMGEPVLNADRTVTFKVKITYGSEDPRYRTPLVESRLFVSENQYVGDFSFSTNYTIILNPAQMGLTASTILDDDGVVLTITTAQSQKAFPDYSRKYFFRFGARSQISFDATNRYNYTDVKEVLIP</sequence>
<evidence type="ECO:0000256" key="1">
    <source>
        <dbReference type="SAM" id="SignalP"/>
    </source>
</evidence>
<keyword evidence="4" id="KW-1185">Reference proteome</keyword>
<dbReference type="Proteomes" id="UP000292855">
    <property type="component" value="Unassembled WGS sequence"/>
</dbReference>
<dbReference type="RefSeq" id="WP_130142611.1">
    <property type="nucleotide sequence ID" value="NZ_SGIT01000003.1"/>
</dbReference>
<name>A0A4Q6XRH1_9SPHI</name>
<reference evidence="3 4" key="1">
    <citation type="submission" date="2019-02" db="EMBL/GenBank/DDBJ databases">
        <authorList>
            <person name="Li Y."/>
        </authorList>
    </citation>
    <scope>NUCLEOTIDE SEQUENCE [LARGE SCALE GENOMIC DNA]</scope>
    <source>
        <strain evidence="3 4">30C10-4-7</strain>
    </source>
</reference>
<proteinExistence type="predicted"/>
<dbReference type="PROSITE" id="PS51257">
    <property type="entry name" value="PROKAR_LIPOPROTEIN"/>
    <property type="match status" value="1"/>
</dbReference>
<dbReference type="OrthoDB" id="642123at2"/>
<feature type="signal peptide" evidence="1">
    <location>
        <begin position="1"/>
        <end position="21"/>
    </location>
</feature>
<protein>
    <submittedName>
        <fullName evidence="3">DUF3823 domain-containing protein</fullName>
    </submittedName>
</protein>
<evidence type="ECO:0000259" key="2">
    <source>
        <dbReference type="Pfam" id="PF12866"/>
    </source>
</evidence>
<dbReference type="AlphaFoldDB" id="A0A4Q6XRH1"/>
<comment type="caution">
    <text evidence="3">The sequence shown here is derived from an EMBL/GenBank/DDBJ whole genome shotgun (WGS) entry which is preliminary data.</text>
</comment>
<evidence type="ECO:0000313" key="3">
    <source>
        <dbReference type="EMBL" id="RZF58826.1"/>
    </source>
</evidence>